<dbReference type="Proteomes" id="UP000232722">
    <property type="component" value="Unassembled WGS sequence"/>
</dbReference>
<sequence>MLKNLCGQVAVDELDKCLATIPRFLGLKIFKHGLENIKRLTVNEYYNMIKVFLFVIEGRKEYFTNSELVEFKKLITDWITAFVKLFQHYSRSELKLPKLHNWVYHIINSIEEFGAINGYTTETYEFLHKDYVKNPYRSSNKRELMGQIINTVQHKTTLKYLIHQTKQKKSQKFTSLKGLLGKFALENFDEFFDNDNLTEEMIINNTIISWYSYTNMTASGDCVRAVSKYYNEPEFSNVSINMNVEEAEDYNTNEGTCFGKVLMLVNIVIKNYSSFDLVLVR</sequence>
<proteinExistence type="predicted"/>
<protein>
    <submittedName>
        <fullName evidence="1">Uncharacterized protein</fullName>
    </submittedName>
</protein>
<reference evidence="1 2" key="1">
    <citation type="submission" date="2016-04" db="EMBL/GenBank/DDBJ databases">
        <title>Genome analyses suggest a sexual origin of heterokaryosis in a supposedly ancient asexual fungus.</title>
        <authorList>
            <person name="Ropars J."/>
            <person name="Sedzielewska K."/>
            <person name="Noel J."/>
            <person name="Charron P."/>
            <person name="Farinelli L."/>
            <person name="Marton T."/>
            <person name="Kruger M."/>
            <person name="Pelin A."/>
            <person name="Brachmann A."/>
            <person name="Corradi N."/>
        </authorList>
    </citation>
    <scope>NUCLEOTIDE SEQUENCE [LARGE SCALE GENOMIC DNA]</scope>
    <source>
        <strain evidence="1 2">A5</strain>
    </source>
</reference>
<reference evidence="1 2" key="2">
    <citation type="submission" date="2017-09" db="EMBL/GenBank/DDBJ databases">
        <title>Extensive intraspecific genome diversity in a model arbuscular mycorrhizal fungus.</title>
        <authorList>
            <person name="Chen E.C."/>
            <person name="Morin E."/>
            <person name="Beaudet D."/>
            <person name="Noel J."/>
            <person name="Ndikumana S."/>
            <person name="Charron P."/>
            <person name="St-Onge C."/>
            <person name="Giorgi J."/>
            <person name="Grigoriev I.V."/>
            <person name="Roux C."/>
            <person name="Martin F.M."/>
            <person name="Corradi N."/>
        </authorList>
    </citation>
    <scope>NUCLEOTIDE SEQUENCE [LARGE SCALE GENOMIC DNA]</scope>
    <source>
        <strain evidence="1 2">A5</strain>
    </source>
</reference>
<organism evidence="1 2">
    <name type="scientific">Rhizophagus irregularis</name>
    <dbReference type="NCBI Taxonomy" id="588596"/>
    <lineage>
        <taxon>Eukaryota</taxon>
        <taxon>Fungi</taxon>
        <taxon>Fungi incertae sedis</taxon>
        <taxon>Mucoromycota</taxon>
        <taxon>Glomeromycotina</taxon>
        <taxon>Glomeromycetes</taxon>
        <taxon>Glomerales</taxon>
        <taxon>Glomeraceae</taxon>
        <taxon>Rhizophagus</taxon>
    </lineage>
</organism>
<dbReference type="VEuPathDB" id="FungiDB:FUN_007517"/>
<dbReference type="EMBL" id="LLXJ01002348">
    <property type="protein sequence ID" value="PKB99063.1"/>
    <property type="molecule type" value="Genomic_DNA"/>
</dbReference>
<evidence type="ECO:0000313" key="1">
    <source>
        <dbReference type="EMBL" id="PKB99063.1"/>
    </source>
</evidence>
<dbReference type="VEuPathDB" id="FungiDB:RhiirFUN_000648"/>
<name>A0A2N0NWW2_9GLOM</name>
<evidence type="ECO:0000313" key="2">
    <source>
        <dbReference type="Proteomes" id="UP000232722"/>
    </source>
</evidence>
<gene>
    <name evidence="1" type="ORF">RhiirA5_430336</name>
</gene>
<dbReference type="VEuPathDB" id="FungiDB:RhiirA1_354262"/>
<dbReference type="AlphaFoldDB" id="A0A2N0NWW2"/>
<accession>A0A2N0NWW2</accession>
<comment type="caution">
    <text evidence="1">The sequence shown here is derived from an EMBL/GenBank/DDBJ whole genome shotgun (WGS) entry which is preliminary data.</text>
</comment>